<evidence type="ECO:0000313" key="2">
    <source>
        <dbReference type="Proteomes" id="UP000189161"/>
    </source>
</evidence>
<proteinExistence type="predicted"/>
<organism evidence="1 2">
    <name type="scientific">Rodentibacter trehalosifermentans</name>
    <dbReference type="NCBI Taxonomy" id="1908263"/>
    <lineage>
        <taxon>Bacteria</taxon>
        <taxon>Pseudomonadati</taxon>
        <taxon>Pseudomonadota</taxon>
        <taxon>Gammaproteobacteria</taxon>
        <taxon>Pasteurellales</taxon>
        <taxon>Pasteurellaceae</taxon>
        <taxon>Rodentibacter</taxon>
    </lineage>
</organism>
<dbReference type="AlphaFoldDB" id="A0A1V3IZE7"/>
<keyword evidence="2" id="KW-1185">Reference proteome</keyword>
<dbReference type="RefSeq" id="WP_244160227.1">
    <property type="nucleotide sequence ID" value="NZ_MLHL01000041.1"/>
</dbReference>
<dbReference type="Proteomes" id="UP000189161">
    <property type="component" value="Unassembled WGS sequence"/>
</dbReference>
<reference evidence="1 2" key="1">
    <citation type="submission" date="2016-10" db="EMBL/GenBank/DDBJ databases">
        <title>Rodentibacter gen. nov. and new species.</title>
        <authorList>
            <person name="Christensen H."/>
        </authorList>
    </citation>
    <scope>NUCLEOTIDE SEQUENCE [LARGE SCALE GENOMIC DNA]</scope>
    <source>
        <strain evidence="1 2">H1987082031</strain>
    </source>
</reference>
<sequence length="84" mass="9993">MNRTTDYLERLFIEELNAEGEINISNICFSRDEILHTLDPEAYKEVFENWKTERKQRNILIAKNILEITDNKGRFNTLKNIFSA</sequence>
<gene>
    <name evidence="1" type="ORF">BKK52_07725</name>
</gene>
<name>A0A1V3IZE7_9PAST</name>
<comment type="caution">
    <text evidence="1">The sequence shown here is derived from an EMBL/GenBank/DDBJ whole genome shotgun (WGS) entry which is preliminary data.</text>
</comment>
<dbReference type="EMBL" id="MLHL01000041">
    <property type="protein sequence ID" value="OOF47848.1"/>
    <property type="molecule type" value="Genomic_DNA"/>
</dbReference>
<evidence type="ECO:0000313" key="1">
    <source>
        <dbReference type="EMBL" id="OOF47848.1"/>
    </source>
</evidence>
<accession>A0A1V3IZE7</accession>
<protein>
    <submittedName>
        <fullName evidence="1">Uncharacterized protein</fullName>
    </submittedName>
</protein>